<dbReference type="Pfam" id="PF01402">
    <property type="entry name" value="RHH_1"/>
    <property type="match status" value="1"/>
</dbReference>
<evidence type="ECO:0000256" key="1">
    <source>
        <dbReference type="ARBA" id="ARBA00001967"/>
    </source>
</evidence>
<dbReference type="NCBIfam" id="NF003381">
    <property type="entry name" value="PRK04460.1"/>
    <property type="match status" value="1"/>
</dbReference>
<accession>A0A0W8FJY9</accession>
<dbReference type="InterPro" id="IPR013321">
    <property type="entry name" value="Arc_rbn_hlx_hlx"/>
</dbReference>
<comment type="caution">
    <text evidence="10">The sequence shown here is derived from an EMBL/GenBank/DDBJ whole genome shotgun (WGS) entry which is preliminary data.</text>
</comment>
<evidence type="ECO:0000256" key="6">
    <source>
        <dbReference type="ARBA" id="ARBA00023125"/>
    </source>
</evidence>
<dbReference type="GO" id="GO:0006355">
    <property type="term" value="P:regulation of DNA-templated transcription"/>
    <property type="evidence" value="ECO:0007669"/>
    <property type="project" value="InterPro"/>
</dbReference>
<dbReference type="InterPro" id="IPR022988">
    <property type="entry name" value="Ni_resp_reg_NikR"/>
</dbReference>
<evidence type="ECO:0000256" key="4">
    <source>
        <dbReference type="ARBA" id="ARBA00022723"/>
    </source>
</evidence>
<evidence type="ECO:0000256" key="7">
    <source>
        <dbReference type="ARBA" id="ARBA00023163"/>
    </source>
</evidence>
<dbReference type="CDD" id="cd22231">
    <property type="entry name" value="RHH_NikR_HicB-like"/>
    <property type="match status" value="1"/>
</dbReference>
<keyword evidence="7" id="KW-0804">Transcription</keyword>
<dbReference type="SUPFAM" id="SSF55021">
    <property type="entry name" value="ACT-like"/>
    <property type="match status" value="1"/>
</dbReference>
<dbReference type="Gene3D" id="1.10.1220.10">
    <property type="entry name" value="Met repressor-like"/>
    <property type="match status" value="1"/>
</dbReference>
<dbReference type="PANTHER" id="PTHR34719">
    <property type="entry name" value="NICKEL-RESPONSIVE REGULATOR"/>
    <property type="match status" value="1"/>
</dbReference>
<evidence type="ECO:0000256" key="2">
    <source>
        <dbReference type="ARBA" id="ARBA00008478"/>
    </source>
</evidence>
<keyword evidence="6" id="KW-0238">DNA-binding</keyword>
<comment type="similarity">
    <text evidence="2">Belongs to the transcriptional regulatory CopG/NikR family.</text>
</comment>
<dbReference type="GO" id="GO:0016151">
    <property type="term" value="F:nickel cation binding"/>
    <property type="evidence" value="ECO:0007669"/>
    <property type="project" value="InterPro"/>
</dbReference>
<dbReference type="InterPro" id="IPR014864">
    <property type="entry name" value="TF_NikR_Ni-bd_C"/>
</dbReference>
<dbReference type="InterPro" id="IPR010985">
    <property type="entry name" value="Ribbon_hlx_hlx"/>
</dbReference>
<comment type="cofactor">
    <cofactor evidence="1">
        <name>Ni(2+)</name>
        <dbReference type="ChEBI" id="CHEBI:49786"/>
    </cofactor>
</comment>
<evidence type="ECO:0000256" key="3">
    <source>
        <dbReference type="ARBA" id="ARBA00022596"/>
    </source>
</evidence>
<dbReference type="InterPro" id="IPR002145">
    <property type="entry name" value="CopG"/>
</dbReference>
<feature type="domain" description="Ribbon-helix-helix protein CopG" evidence="8">
    <location>
        <begin position="33"/>
        <end position="71"/>
    </location>
</feature>
<gene>
    <name evidence="10" type="ORF">ASZ90_008991</name>
</gene>
<dbReference type="InterPro" id="IPR045865">
    <property type="entry name" value="ACT-like_dom_sf"/>
</dbReference>
<evidence type="ECO:0000313" key="10">
    <source>
        <dbReference type="EMBL" id="KUG21253.1"/>
    </source>
</evidence>
<evidence type="ECO:0000259" key="8">
    <source>
        <dbReference type="Pfam" id="PF01402"/>
    </source>
</evidence>
<organism evidence="10">
    <name type="scientific">hydrocarbon metagenome</name>
    <dbReference type="NCBI Taxonomy" id="938273"/>
    <lineage>
        <taxon>unclassified sequences</taxon>
        <taxon>metagenomes</taxon>
        <taxon>ecological metagenomes</taxon>
    </lineage>
</organism>
<name>A0A0W8FJY9_9ZZZZ</name>
<dbReference type="InterPro" id="IPR027271">
    <property type="entry name" value="Acetolactate_synth/TF_NikR_C"/>
</dbReference>
<dbReference type="InterPro" id="IPR050192">
    <property type="entry name" value="CopG/NikR_regulator"/>
</dbReference>
<feature type="domain" description="Transcription factor NikR nickel binding C-terminal" evidence="9">
    <location>
        <begin position="85"/>
        <end position="160"/>
    </location>
</feature>
<dbReference type="Gene3D" id="3.30.70.1150">
    <property type="entry name" value="ACT-like. Chain A, domain 2"/>
    <property type="match status" value="1"/>
</dbReference>
<dbReference type="GO" id="GO:0003677">
    <property type="term" value="F:DNA binding"/>
    <property type="evidence" value="ECO:0007669"/>
    <property type="project" value="UniProtKB-KW"/>
</dbReference>
<dbReference type="PANTHER" id="PTHR34719:SF2">
    <property type="entry name" value="NICKEL-RESPONSIVE REGULATOR"/>
    <property type="match status" value="1"/>
</dbReference>
<protein>
    <submittedName>
        <fullName evidence="10">Nickel responsive regulator nikr</fullName>
    </submittedName>
</protein>
<evidence type="ECO:0000259" key="9">
    <source>
        <dbReference type="Pfam" id="PF08753"/>
    </source>
</evidence>
<keyword evidence="5" id="KW-0805">Transcription regulation</keyword>
<dbReference type="NCBIfam" id="NF002815">
    <property type="entry name" value="PRK02967.1"/>
    <property type="match status" value="1"/>
</dbReference>
<keyword evidence="4" id="KW-0479">Metal-binding</keyword>
<dbReference type="GO" id="GO:0010045">
    <property type="term" value="P:response to nickel cation"/>
    <property type="evidence" value="ECO:0007669"/>
    <property type="project" value="InterPro"/>
</dbReference>
<dbReference type="AlphaFoldDB" id="A0A0W8FJY9"/>
<dbReference type="Pfam" id="PF08753">
    <property type="entry name" value="NikR_C"/>
    <property type="match status" value="1"/>
</dbReference>
<evidence type="ECO:0000256" key="5">
    <source>
        <dbReference type="ARBA" id="ARBA00023015"/>
    </source>
</evidence>
<dbReference type="NCBIfam" id="NF002169">
    <property type="entry name" value="PRK01002.1"/>
    <property type="match status" value="1"/>
</dbReference>
<reference evidence="10" key="1">
    <citation type="journal article" date="2015" name="Proc. Natl. Acad. Sci. U.S.A.">
        <title>Networks of energetic and metabolic interactions define dynamics in microbial communities.</title>
        <authorList>
            <person name="Embree M."/>
            <person name="Liu J.K."/>
            <person name="Al-Bassam M.M."/>
            <person name="Zengler K."/>
        </authorList>
    </citation>
    <scope>NUCLEOTIDE SEQUENCE</scope>
</reference>
<dbReference type="EMBL" id="LNQE01001082">
    <property type="protein sequence ID" value="KUG21253.1"/>
    <property type="molecule type" value="Genomic_DNA"/>
</dbReference>
<proteinExistence type="inferred from homology"/>
<sequence>MKKHAPIYIQIQTFLLEYNFGDQCMTTDAELSRIGISLPRPLLEKFDEILNMRGYSSRSEGIRDAIRSYITHYQWMSDVRGERQGVITMVYDHDQRGLLQTLTEIQHEYAGIIQASLHSHVTTIKCLEIILVRGDAAQLKSIAERLMSQKGVEAVKLTTIPIEA</sequence>
<dbReference type="SUPFAM" id="SSF47598">
    <property type="entry name" value="Ribbon-helix-helix"/>
    <property type="match status" value="1"/>
</dbReference>
<dbReference type="HAMAP" id="MF_00476">
    <property type="entry name" value="NikR"/>
    <property type="match status" value="1"/>
</dbReference>
<keyword evidence="3" id="KW-0533">Nickel</keyword>